<dbReference type="AlphaFoldDB" id="A0A0A8YL09"/>
<protein>
    <submittedName>
        <fullName evidence="1">Uncharacterized protein</fullName>
    </submittedName>
</protein>
<dbReference type="EMBL" id="GBRH01274743">
    <property type="protein sequence ID" value="JAD23152.1"/>
    <property type="molecule type" value="Transcribed_RNA"/>
</dbReference>
<organism evidence="1">
    <name type="scientific">Arundo donax</name>
    <name type="common">Giant reed</name>
    <name type="synonym">Donax arundinaceus</name>
    <dbReference type="NCBI Taxonomy" id="35708"/>
    <lineage>
        <taxon>Eukaryota</taxon>
        <taxon>Viridiplantae</taxon>
        <taxon>Streptophyta</taxon>
        <taxon>Embryophyta</taxon>
        <taxon>Tracheophyta</taxon>
        <taxon>Spermatophyta</taxon>
        <taxon>Magnoliopsida</taxon>
        <taxon>Liliopsida</taxon>
        <taxon>Poales</taxon>
        <taxon>Poaceae</taxon>
        <taxon>PACMAD clade</taxon>
        <taxon>Arundinoideae</taxon>
        <taxon>Arundineae</taxon>
        <taxon>Arundo</taxon>
    </lineage>
</organism>
<proteinExistence type="predicted"/>
<accession>A0A0A8YL09</accession>
<reference evidence="1" key="2">
    <citation type="journal article" date="2015" name="Data Brief">
        <title>Shoot transcriptome of the giant reed, Arundo donax.</title>
        <authorList>
            <person name="Barrero R.A."/>
            <person name="Guerrero F.D."/>
            <person name="Moolhuijzen P."/>
            <person name="Goolsby J.A."/>
            <person name="Tidwell J."/>
            <person name="Bellgard S.E."/>
            <person name="Bellgard M.I."/>
        </authorList>
    </citation>
    <scope>NUCLEOTIDE SEQUENCE</scope>
    <source>
        <tissue evidence="1">Shoot tissue taken approximately 20 cm above the soil surface</tissue>
    </source>
</reference>
<sequence>MDKEGSPFWLLRHFERLLCQLFLTFSG</sequence>
<reference evidence="1" key="1">
    <citation type="submission" date="2014-09" db="EMBL/GenBank/DDBJ databases">
        <authorList>
            <person name="Magalhaes I.L.F."/>
            <person name="Oliveira U."/>
            <person name="Santos F.R."/>
            <person name="Vidigal T.H.D.A."/>
            <person name="Brescovit A.D."/>
            <person name="Santos A.J."/>
        </authorList>
    </citation>
    <scope>NUCLEOTIDE SEQUENCE</scope>
    <source>
        <tissue evidence="1">Shoot tissue taken approximately 20 cm above the soil surface</tissue>
    </source>
</reference>
<name>A0A0A8YL09_ARUDO</name>
<evidence type="ECO:0000313" key="1">
    <source>
        <dbReference type="EMBL" id="JAD23152.1"/>
    </source>
</evidence>